<evidence type="ECO:0000313" key="3">
    <source>
        <dbReference type="Proteomes" id="UP001344906"/>
    </source>
</evidence>
<dbReference type="InterPro" id="IPR029001">
    <property type="entry name" value="ITPase-like_fam"/>
</dbReference>
<evidence type="ECO:0000256" key="1">
    <source>
        <dbReference type="ARBA" id="ARBA00022801"/>
    </source>
</evidence>
<evidence type="ECO:0000313" key="2">
    <source>
        <dbReference type="EMBL" id="GLV53377.1"/>
    </source>
</evidence>
<accession>A0ABQ6FLG1</accession>
<sequence>MYNYFSMKILLATHNPSKFERYNNLLREVANLELVSLQGVSISEKVDEPFATAKENAIHKAVKYARISQLPTLAVDEAVTTNFLLRSLVH</sequence>
<proteinExistence type="predicted"/>
<comment type="caution">
    <text evidence="2">The sequence shown here is derived from an EMBL/GenBank/DDBJ whole genome shotgun (WGS) entry which is preliminary data.</text>
</comment>
<keyword evidence="1" id="KW-0378">Hydrolase</keyword>
<organism evidence="2 3">
    <name type="scientific">Dictyobacter halimunensis</name>
    <dbReference type="NCBI Taxonomy" id="3026934"/>
    <lineage>
        <taxon>Bacteria</taxon>
        <taxon>Bacillati</taxon>
        <taxon>Chloroflexota</taxon>
        <taxon>Ktedonobacteria</taxon>
        <taxon>Ktedonobacterales</taxon>
        <taxon>Dictyobacteraceae</taxon>
        <taxon>Dictyobacter</taxon>
    </lineage>
</organism>
<dbReference type="SUPFAM" id="SSF52972">
    <property type="entry name" value="ITPase-like"/>
    <property type="match status" value="1"/>
</dbReference>
<gene>
    <name evidence="2" type="ORF">KDH_02320</name>
</gene>
<dbReference type="Pfam" id="PF01725">
    <property type="entry name" value="Ham1p_like"/>
    <property type="match status" value="1"/>
</dbReference>
<dbReference type="EMBL" id="BSRI01000001">
    <property type="protein sequence ID" value="GLV53377.1"/>
    <property type="molecule type" value="Genomic_DNA"/>
</dbReference>
<dbReference type="InterPro" id="IPR002637">
    <property type="entry name" value="RdgB/HAM1"/>
</dbReference>
<reference evidence="2 3" key="1">
    <citation type="submission" date="2023-02" db="EMBL/GenBank/DDBJ databases">
        <title>Dictyobacter halimunensis sp. nov., a new member of the class Ktedonobacteria from forest soil in a geothermal area.</title>
        <authorList>
            <person name="Rachmania M.K."/>
            <person name="Ningsih F."/>
            <person name="Sakai Y."/>
            <person name="Yabe S."/>
            <person name="Yokota A."/>
            <person name="Sjamsuridzal W."/>
        </authorList>
    </citation>
    <scope>NUCLEOTIDE SEQUENCE [LARGE SCALE GENOMIC DNA]</scope>
    <source>
        <strain evidence="2 3">S3.2.2.5</strain>
    </source>
</reference>
<evidence type="ECO:0008006" key="4">
    <source>
        <dbReference type="Google" id="ProtNLM"/>
    </source>
</evidence>
<keyword evidence="3" id="KW-1185">Reference proteome</keyword>
<dbReference type="Proteomes" id="UP001344906">
    <property type="component" value="Unassembled WGS sequence"/>
</dbReference>
<name>A0ABQ6FLG1_9CHLR</name>
<protein>
    <recommendedName>
        <fullName evidence="4">Non-canonical purine NTP pyrophosphatase</fullName>
    </recommendedName>
</protein>
<dbReference type="Gene3D" id="3.90.950.10">
    <property type="match status" value="1"/>
</dbReference>